<protein>
    <submittedName>
        <fullName evidence="1">Uncharacterized protein</fullName>
    </submittedName>
</protein>
<dbReference type="AlphaFoldDB" id="A0AAN8FN30"/>
<name>A0AAN8FN30_TRICO</name>
<proteinExistence type="predicted"/>
<evidence type="ECO:0000313" key="1">
    <source>
        <dbReference type="EMBL" id="KAK5981802.1"/>
    </source>
</evidence>
<organism evidence="1 2">
    <name type="scientific">Trichostrongylus colubriformis</name>
    <name type="common">Black scour worm</name>
    <dbReference type="NCBI Taxonomy" id="6319"/>
    <lineage>
        <taxon>Eukaryota</taxon>
        <taxon>Metazoa</taxon>
        <taxon>Ecdysozoa</taxon>
        <taxon>Nematoda</taxon>
        <taxon>Chromadorea</taxon>
        <taxon>Rhabditida</taxon>
        <taxon>Rhabditina</taxon>
        <taxon>Rhabditomorpha</taxon>
        <taxon>Strongyloidea</taxon>
        <taxon>Trichostrongylidae</taxon>
        <taxon>Trichostrongylus</taxon>
    </lineage>
</organism>
<comment type="caution">
    <text evidence="1">The sequence shown here is derived from an EMBL/GenBank/DDBJ whole genome shotgun (WGS) entry which is preliminary data.</text>
</comment>
<gene>
    <name evidence="1" type="ORF">GCK32_015239</name>
</gene>
<sequence length="90" mass="10138">MCTVDGSFNLPCYGTEASASYEYLSFSSTALCASGTKFSKNSNCGDAFVDNRSRMIARRLLQICDEFEKEFCQPPSCKSSWATLIWRFFI</sequence>
<reference evidence="1 2" key="1">
    <citation type="submission" date="2019-10" db="EMBL/GenBank/DDBJ databases">
        <title>Assembly and Annotation for the nematode Trichostrongylus colubriformis.</title>
        <authorList>
            <person name="Martin J."/>
        </authorList>
    </citation>
    <scope>NUCLEOTIDE SEQUENCE [LARGE SCALE GENOMIC DNA]</scope>
    <source>
        <strain evidence="1">G859</strain>
        <tissue evidence="1">Whole worm</tissue>
    </source>
</reference>
<accession>A0AAN8FN30</accession>
<dbReference type="EMBL" id="WIXE01005877">
    <property type="protein sequence ID" value="KAK5981802.1"/>
    <property type="molecule type" value="Genomic_DNA"/>
</dbReference>
<evidence type="ECO:0000313" key="2">
    <source>
        <dbReference type="Proteomes" id="UP001331761"/>
    </source>
</evidence>
<keyword evidence="2" id="KW-1185">Reference proteome</keyword>
<dbReference type="Proteomes" id="UP001331761">
    <property type="component" value="Unassembled WGS sequence"/>
</dbReference>